<keyword evidence="2" id="KW-1185">Reference proteome</keyword>
<protein>
    <submittedName>
        <fullName evidence="1">AraC family transcriptional regulator</fullName>
    </submittedName>
</protein>
<dbReference type="Proteomes" id="UP000304953">
    <property type="component" value="Unassembled WGS sequence"/>
</dbReference>
<name>A0AC61RT45_9FIRM</name>
<accession>A0AC61RT45</accession>
<gene>
    <name evidence="1" type="ORF">E5329_17995</name>
</gene>
<reference evidence="1" key="1">
    <citation type="submission" date="2019-04" db="EMBL/GenBank/DDBJ databases">
        <title>Microbes associate with the intestines of laboratory mice.</title>
        <authorList>
            <person name="Navarre W."/>
            <person name="Wong E."/>
            <person name="Huang K."/>
            <person name="Tropini C."/>
            <person name="Ng K."/>
            <person name="Yu B."/>
        </authorList>
    </citation>
    <scope>NUCLEOTIDE SEQUENCE</scope>
    <source>
        <strain evidence="1">NM01_1-7b</strain>
    </source>
</reference>
<organism evidence="1 2">
    <name type="scientific">Petralouisia muris</name>
    <dbReference type="NCBI Taxonomy" id="3032872"/>
    <lineage>
        <taxon>Bacteria</taxon>
        <taxon>Bacillati</taxon>
        <taxon>Bacillota</taxon>
        <taxon>Clostridia</taxon>
        <taxon>Lachnospirales</taxon>
        <taxon>Lachnospiraceae</taxon>
        <taxon>Petralouisia</taxon>
    </lineage>
</organism>
<dbReference type="EMBL" id="SRYA01000041">
    <property type="protein sequence ID" value="TGY93563.1"/>
    <property type="molecule type" value="Genomic_DNA"/>
</dbReference>
<evidence type="ECO:0000313" key="1">
    <source>
        <dbReference type="EMBL" id="TGY93563.1"/>
    </source>
</evidence>
<proteinExistence type="predicted"/>
<sequence>MKEYKETHHSLMYKSNSDLSLYSAGYEECTPGYSYGPKIRSYHMIHFVLCGKGEVHINEHIFHLNAGDAFLIPAGKVCYYEASRENPWHYAWINFLGINSQMYLYQLMTSSDDIYIIHNLDALKYKEHIFDILSIQGTDTSQYFRANGILYQIMSMIFQDVHFQESSWGKISIADEIKFYLDNNYAEKIKLQDVAKAYGVHPNYLTRIFHEKYDVSPKQYLMNLKLKKAGRLLTTTELNISVIASSLGFDDQLSFTKCFKKYFNISPSEYRKKHRIYPDSHSKLP</sequence>
<comment type="caution">
    <text evidence="1">The sequence shown here is derived from an EMBL/GenBank/DDBJ whole genome shotgun (WGS) entry which is preliminary data.</text>
</comment>
<evidence type="ECO:0000313" key="2">
    <source>
        <dbReference type="Proteomes" id="UP000304953"/>
    </source>
</evidence>